<proteinExistence type="predicted"/>
<dbReference type="AlphaFoldDB" id="G3H540"/>
<dbReference type="GO" id="GO:0045814">
    <property type="term" value="P:negative regulation of gene expression, epigenetic"/>
    <property type="evidence" value="ECO:0007669"/>
    <property type="project" value="TreeGrafter"/>
</dbReference>
<dbReference type="InParanoid" id="G3H540"/>
<dbReference type="Pfam" id="PF25234">
    <property type="entry name" value="Periphilin_C"/>
    <property type="match status" value="1"/>
</dbReference>
<evidence type="ECO:0000313" key="3">
    <source>
        <dbReference type="EMBL" id="EGV98783.1"/>
    </source>
</evidence>
<evidence type="ECO:0000313" key="4">
    <source>
        <dbReference type="Proteomes" id="UP000001075"/>
    </source>
</evidence>
<dbReference type="InterPro" id="IPR057603">
    <property type="entry name" value="Periphilin-1_C"/>
</dbReference>
<gene>
    <name evidence="3" type="ORF">I79_005409</name>
</gene>
<feature type="compositionally biased region" description="Basic and acidic residues" evidence="1">
    <location>
        <begin position="20"/>
        <end position="40"/>
    </location>
</feature>
<feature type="compositionally biased region" description="Low complexity" evidence="1">
    <location>
        <begin position="192"/>
        <end position="202"/>
    </location>
</feature>
<organism evidence="3 4">
    <name type="scientific">Cricetulus griseus</name>
    <name type="common">Chinese hamster</name>
    <name type="synonym">Cricetulus barabensis griseus</name>
    <dbReference type="NCBI Taxonomy" id="10029"/>
    <lineage>
        <taxon>Eukaryota</taxon>
        <taxon>Metazoa</taxon>
        <taxon>Chordata</taxon>
        <taxon>Craniata</taxon>
        <taxon>Vertebrata</taxon>
        <taxon>Euteleostomi</taxon>
        <taxon>Mammalia</taxon>
        <taxon>Eutheria</taxon>
        <taxon>Euarchontoglires</taxon>
        <taxon>Glires</taxon>
        <taxon>Rodentia</taxon>
        <taxon>Myomorpha</taxon>
        <taxon>Muroidea</taxon>
        <taxon>Cricetidae</taxon>
        <taxon>Cricetinae</taxon>
        <taxon>Cricetulus</taxon>
    </lineage>
</organism>
<accession>G3H540</accession>
<evidence type="ECO:0000259" key="2">
    <source>
        <dbReference type="Pfam" id="PF25234"/>
    </source>
</evidence>
<feature type="compositionally biased region" description="Basic and acidic residues" evidence="1">
    <location>
        <begin position="123"/>
        <end position="135"/>
    </location>
</feature>
<feature type="compositionally biased region" description="Polar residues" evidence="1">
    <location>
        <begin position="236"/>
        <end position="247"/>
    </location>
</feature>
<dbReference type="GO" id="GO:0045892">
    <property type="term" value="P:negative regulation of DNA-templated transcription"/>
    <property type="evidence" value="ECO:0007669"/>
    <property type="project" value="InterPro"/>
</dbReference>
<feature type="region of interest" description="Disordered" evidence="1">
    <location>
        <begin position="1"/>
        <end position="272"/>
    </location>
</feature>
<dbReference type="GO" id="GO:0097355">
    <property type="term" value="P:protein localization to heterochromatin"/>
    <property type="evidence" value="ECO:0007669"/>
    <property type="project" value="TreeGrafter"/>
</dbReference>
<feature type="domain" description="Periphilin-1 C-terminal" evidence="2">
    <location>
        <begin position="264"/>
        <end position="346"/>
    </location>
</feature>
<dbReference type="PANTHER" id="PTHR15836">
    <property type="entry name" value="PERIPHILIN 1"/>
    <property type="match status" value="1"/>
</dbReference>
<sequence length="354" mass="40797">MRDMRSPVRDMRSPVQDMRPPVRDMRAPELDKRLLVRDKSPPVLDMRPPKLARHDEEGYSHVDYGELDKDHSFSHDRRSSSPHRGDDSGYRRSRGHHFKRQQSEYRNMRDAFRRKSFYSSQYSRDRSPHKRDASFFRESPVGQKDAPHRRSGSSLSSRSYSPEESKTCSFHQSQYTSKEKSIQSSKTSGDTSPSRSSEISSSKVLDQPSWLTEKELAEDASKWDKGKPEKADENSLIESSEFETGSTGPVFIDQTEEPESNTTDGTELCKDSQLSSRSKAIASKSKEIEQAYRQDFETFGMVVKMLVEKEPSLENSIQFALRQNLQEMGERCVEELKRFITEYDNSTPDFGDPF</sequence>
<feature type="compositionally biased region" description="Basic and acidic residues" evidence="1">
    <location>
        <begin position="52"/>
        <end position="90"/>
    </location>
</feature>
<feature type="compositionally biased region" description="Basic and acidic residues" evidence="1">
    <location>
        <begin position="212"/>
        <end position="233"/>
    </location>
</feature>
<feature type="compositionally biased region" description="Basic and acidic residues" evidence="1">
    <location>
        <begin position="1"/>
        <end position="12"/>
    </location>
</feature>
<evidence type="ECO:0000256" key="1">
    <source>
        <dbReference type="SAM" id="MobiDB-lite"/>
    </source>
</evidence>
<dbReference type="Proteomes" id="UP000001075">
    <property type="component" value="Unassembled WGS sequence"/>
</dbReference>
<feature type="compositionally biased region" description="Polar residues" evidence="1">
    <location>
        <begin position="167"/>
        <end position="191"/>
    </location>
</feature>
<dbReference type="GO" id="GO:0005654">
    <property type="term" value="C:nucleoplasm"/>
    <property type="evidence" value="ECO:0007669"/>
    <property type="project" value="TreeGrafter"/>
</dbReference>
<feature type="compositionally biased region" description="Basic residues" evidence="1">
    <location>
        <begin position="91"/>
        <end position="100"/>
    </location>
</feature>
<feature type="compositionally biased region" description="Basic and acidic residues" evidence="1">
    <location>
        <begin position="101"/>
        <end position="113"/>
    </location>
</feature>
<name>G3H540_CRIGR</name>
<dbReference type="CDD" id="cd22896">
    <property type="entry name" value="periphilin-like"/>
    <property type="match status" value="1"/>
</dbReference>
<dbReference type="EMBL" id="JH000152">
    <property type="protein sequence ID" value="EGV98783.1"/>
    <property type="molecule type" value="Genomic_DNA"/>
</dbReference>
<protein>
    <submittedName>
        <fullName evidence="3">Periphilin-1</fullName>
    </submittedName>
</protein>
<dbReference type="InterPro" id="IPR028851">
    <property type="entry name" value="Pphln1"/>
</dbReference>
<dbReference type="PANTHER" id="PTHR15836:SF4">
    <property type="entry name" value="PERIPHILIN-1"/>
    <property type="match status" value="1"/>
</dbReference>
<dbReference type="STRING" id="10029.G3H540"/>
<reference evidence="4" key="1">
    <citation type="journal article" date="2011" name="Nat. Biotechnol.">
        <title>The genomic sequence of the Chinese hamster ovary (CHO)-K1 cell line.</title>
        <authorList>
            <person name="Xu X."/>
            <person name="Nagarajan H."/>
            <person name="Lewis N.E."/>
            <person name="Pan S."/>
            <person name="Cai Z."/>
            <person name="Liu X."/>
            <person name="Chen W."/>
            <person name="Xie M."/>
            <person name="Wang W."/>
            <person name="Hammond S."/>
            <person name="Andersen M.R."/>
            <person name="Neff N."/>
            <person name="Passarelli B."/>
            <person name="Koh W."/>
            <person name="Fan H.C."/>
            <person name="Wang J."/>
            <person name="Gui Y."/>
            <person name="Lee K.H."/>
            <person name="Betenbaugh M.J."/>
            <person name="Quake S.R."/>
            <person name="Famili I."/>
            <person name="Palsson B.O."/>
            <person name="Wang J."/>
        </authorList>
    </citation>
    <scope>NUCLEOTIDE SEQUENCE [LARGE SCALE GENOMIC DNA]</scope>
    <source>
        <strain evidence="4">CHO K1 cell line</strain>
    </source>
</reference>